<sequence length="92" mass="10167">MSTIVDIPAVAYSWRVNIRDRSDNLRAVGLGLRALRQLRGETQAETATAIGVSRQYVSEVEGGRNITLDLVFRFSAHFGVPPSAIVEPNRKQ</sequence>
<evidence type="ECO:0000313" key="3">
    <source>
        <dbReference type="Proteomes" id="UP000234662"/>
    </source>
</evidence>
<dbReference type="SMART" id="SM00530">
    <property type="entry name" value="HTH_XRE"/>
    <property type="match status" value="1"/>
</dbReference>
<proteinExistence type="predicted"/>
<dbReference type="CDD" id="cd00093">
    <property type="entry name" value="HTH_XRE"/>
    <property type="match status" value="1"/>
</dbReference>
<reference evidence="2 3" key="1">
    <citation type="submission" date="2017-12" db="EMBL/GenBank/DDBJ databases">
        <title>Phylogenetic diversity of female urinary microbiome.</title>
        <authorList>
            <person name="Thomas-White K."/>
            <person name="Wolfe A.J."/>
        </authorList>
    </citation>
    <scope>NUCLEOTIDE SEQUENCE [LARGE SCALE GENOMIC DNA]</scope>
    <source>
        <strain evidence="2 3">UMB0777</strain>
    </source>
</reference>
<name>A0A2I1R0Z7_9ACTN</name>
<dbReference type="EMBL" id="PKJC01000043">
    <property type="protein sequence ID" value="PKZ62793.1"/>
    <property type="molecule type" value="Genomic_DNA"/>
</dbReference>
<dbReference type="AlphaFoldDB" id="A0A2I1R0Z7"/>
<evidence type="ECO:0000313" key="2">
    <source>
        <dbReference type="EMBL" id="PKZ62793.1"/>
    </source>
</evidence>
<dbReference type="InterPro" id="IPR010982">
    <property type="entry name" value="Lambda_DNA-bd_dom_sf"/>
</dbReference>
<dbReference type="SUPFAM" id="SSF47413">
    <property type="entry name" value="lambda repressor-like DNA-binding domains"/>
    <property type="match status" value="1"/>
</dbReference>
<dbReference type="GO" id="GO:0003677">
    <property type="term" value="F:DNA binding"/>
    <property type="evidence" value="ECO:0007669"/>
    <property type="project" value="InterPro"/>
</dbReference>
<dbReference type="PROSITE" id="PS50943">
    <property type="entry name" value="HTH_CROC1"/>
    <property type="match status" value="1"/>
</dbReference>
<gene>
    <name evidence="2" type="ORF">CYJ73_25045</name>
</gene>
<organism evidence="2 3">
    <name type="scientific">Gordonia terrae</name>
    <dbReference type="NCBI Taxonomy" id="2055"/>
    <lineage>
        <taxon>Bacteria</taxon>
        <taxon>Bacillati</taxon>
        <taxon>Actinomycetota</taxon>
        <taxon>Actinomycetes</taxon>
        <taxon>Mycobacteriales</taxon>
        <taxon>Gordoniaceae</taxon>
        <taxon>Gordonia</taxon>
    </lineage>
</organism>
<feature type="domain" description="HTH cro/C1-type" evidence="1">
    <location>
        <begin position="32"/>
        <end position="85"/>
    </location>
</feature>
<protein>
    <submittedName>
        <fullName evidence="2">XRE family transcriptional regulator</fullName>
    </submittedName>
</protein>
<comment type="caution">
    <text evidence="2">The sequence shown here is derived from an EMBL/GenBank/DDBJ whole genome shotgun (WGS) entry which is preliminary data.</text>
</comment>
<accession>A0A2I1R0Z7</accession>
<dbReference type="Proteomes" id="UP000234662">
    <property type="component" value="Unassembled WGS sequence"/>
</dbReference>
<dbReference type="Gene3D" id="1.10.260.40">
    <property type="entry name" value="lambda repressor-like DNA-binding domains"/>
    <property type="match status" value="1"/>
</dbReference>
<evidence type="ECO:0000259" key="1">
    <source>
        <dbReference type="PROSITE" id="PS50943"/>
    </source>
</evidence>
<dbReference type="InterPro" id="IPR001387">
    <property type="entry name" value="Cro/C1-type_HTH"/>
</dbReference>
<dbReference type="Pfam" id="PF01381">
    <property type="entry name" value="HTH_3"/>
    <property type="match status" value="1"/>
</dbReference>